<organism evidence="2 3">
    <name type="scientific">Alteribacillus persepolensis</name>
    <dbReference type="NCBI Taxonomy" id="568899"/>
    <lineage>
        <taxon>Bacteria</taxon>
        <taxon>Bacillati</taxon>
        <taxon>Bacillota</taxon>
        <taxon>Bacilli</taxon>
        <taxon>Bacillales</taxon>
        <taxon>Bacillaceae</taxon>
        <taxon>Alteribacillus</taxon>
    </lineage>
</organism>
<reference evidence="3" key="1">
    <citation type="submission" date="2016-10" db="EMBL/GenBank/DDBJ databases">
        <authorList>
            <person name="Varghese N."/>
            <person name="Submissions S."/>
        </authorList>
    </citation>
    <scope>NUCLEOTIDE SEQUENCE [LARGE SCALE GENOMIC DNA]</scope>
    <source>
        <strain evidence="3">DSM 21632</strain>
    </source>
</reference>
<accession>A0A1G8AFR1</accession>
<gene>
    <name evidence="2" type="ORF">SAMN05192534_102141</name>
</gene>
<evidence type="ECO:0000313" key="2">
    <source>
        <dbReference type="EMBL" id="SDH19792.1"/>
    </source>
</evidence>
<keyword evidence="3" id="KW-1185">Reference proteome</keyword>
<dbReference type="OrthoDB" id="2874105at2"/>
<dbReference type="AlphaFoldDB" id="A0A1G8AFR1"/>
<dbReference type="Proteomes" id="UP000199163">
    <property type="component" value="Unassembled WGS sequence"/>
</dbReference>
<dbReference type="RefSeq" id="WP_091271416.1">
    <property type="nucleotide sequence ID" value="NZ_FNDK01000002.1"/>
</dbReference>
<evidence type="ECO:0000259" key="1">
    <source>
        <dbReference type="Pfam" id="PF26154"/>
    </source>
</evidence>
<feature type="domain" description="DUF8042" evidence="1">
    <location>
        <begin position="1"/>
        <end position="118"/>
    </location>
</feature>
<sequence>MEKQLPVMEHILNLSETMGEGLQHIARLFHEGKFENGLPLFEDVIQAFTTIEQSFASLSSNMEALGIVQEEQEKFRTALDYIVTQMESGAHEQSKEVLHFTVLPRWRKWKGALEAAFRSFLVS</sequence>
<dbReference type="Pfam" id="PF26154">
    <property type="entry name" value="DUF8042"/>
    <property type="match status" value="1"/>
</dbReference>
<proteinExistence type="predicted"/>
<dbReference type="InterPro" id="IPR058355">
    <property type="entry name" value="DUF8042"/>
</dbReference>
<protein>
    <recommendedName>
        <fullName evidence="1">DUF8042 domain-containing protein</fullName>
    </recommendedName>
</protein>
<name>A0A1G8AFR1_9BACI</name>
<evidence type="ECO:0000313" key="3">
    <source>
        <dbReference type="Proteomes" id="UP000199163"/>
    </source>
</evidence>
<dbReference type="EMBL" id="FNDK01000002">
    <property type="protein sequence ID" value="SDH19792.1"/>
    <property type="molecule type" value="Genomic_DNA"/>
</dbReference>
<dbReference type="STRING" id="568899.SAMN05192534_102141"/>